<feature type="compositionally biased region" description="Polar residues" evidence="1">
    <location>
        <begin position="320"/>
        <end position="333"/>
    </location>
</feature>
<evidence type="ECO:0000313" key="2">
    <source>
        <dbReference type="EMBL" id="AMW10065.1"/>
    </source>
</evidence>
<dbReference type="EMBL" id="CP015098">
    <property type="protein sequence ID" value="AMW10065.1"/>
    <property type="molecule type" value="Genomic_DNA"/>
</dbReference>
<evidence type="ECO:0000256" key="1">
    <source>
        <dbReference type="SAM" id="MobiDB-lite"/>
    </source>
</evidence>
<sequence>MSRHALRGGDNRHPIPGATGTQARLEAEVLAKLGGGGQWWSHPLGIARVRPGCGSALVELDGHTTFSSGTLYPRSAHALDKLLPCAEPGVQVTGIVGLRVAGIEGADLHLTLSGDFSRIVLRGIPGTRWEELLDERWHRYEEAGFPPLWRSGSLTEYEKAHISSYGESWRAERDLDWIGSALLRRIALFHTSGSAYSTRSWITGDEWIFELDTVLDAPPGHDDFLNRLLDPIWGPALRVDRCHCSCDALRDPDDRFYLRQCTFHLTHRDQPLGGLQLRFRHGHAVYGSDARTTLRHLGSPPKWLDRVLPANRPDARASTGRRTSAQSLETESH</sequence>
<evidence type="ECO:0000313" key="3">
    <source>
        <dbReference type="Proteomes" id="UP000076096"/>
    </source>
</evidence>
<organism evidence="2 3">
    <name type="scientific">Streptomyces qaidamensis</name>
    <dbReference type="NCBI Taxonomy" id="1783515"/>
    <lineage>
        <taxon>Bacteria</taxon>
        <taxon>Bacillati</taxon>
        <taxon>Actinomycetota</taxon>
        <taxon>Actinomycetes</taxon>
        <taxon>Kitasatosporales</taxon>
        <taxon>Streptomycetaceae</taxon>
        <taxon>Streptomyces</taxon>
        <taxon>Streptomyces aurantiacus group</taxon>
    </lineage>
</organism>
<dbReference type="Proteomes" id="UP000076096">
    <property type="component" value="Chromosome"/>
</dbReference>
<protein>
    <submittedName>
        <fullName evidence="2">Uncharacterized protein</fullName>
    </submittedName>
</protein>
<reference evidence="3" key="1">
    <citation type="submission" date="2016-04" db="EMBL/GenBank/DDBJ databases">
        <authorList>
            <person name="Zhang B."/>
        </authorList>
    </citation>
    <scope>NUCLEOTIDE SEQUENCE [LARGE SCALE GENOMIC DNA]</scope>
    <source>
        <strain evidence="3">S10</strain>
    </source>
</reference>
<proteinExistence type="predicted"/>
<dbReference type="STRING" id="1783515.A4E84_11390"/>
<dbReference type="KEGG" id="stsi:A4E84_11390"/>
<name>A0A143BZ38_9ACTN</name>
<keyword evidence="3" id="KW-1185">Reference proteome</keyword>
<accession>A0A143BZ38</accession>
<feature type="region of interest" description="Disordered" evidence="1">
    <location>
        <begin position="305"/>
        <end position="333"/>
    </location>
</feature>
<dbReference type="AlphaFoldDB" id="A0A143BZ38"/>
<gene>
    <name evidence="2" type="ORF">A4E84_11390</name>
</gene>